<dbReference type="Gene3D" id="1.10.357.10">
    <property type="entry name" value="Tetracycline Repressor, domain 2"/>
    <property type="match status" value="1"/>
</dbReference>
<keyword evidence="1 2" id="KW-0238">DNA-binding</keyword>
<comment type="caution">
    <text evidence="4">The sequence shown here is derived from an EMBL/GenBank/DDBJ whole genome shotgun (WGS) entry which is preliminary data.</text>
</comment>
<keyword evidence="5" id="KW-1185">Reference proteome</keyword>
<dbReference type="Pfam" id="PF13972">
    <property type="entry name" value="TetR"/>
    <property type="match status" value="1"/>
</dbReference>
<accession>A0ABV0C1G0</accession>
<dbReference type="RefSeq" id="WP_346582203.1">
    <property type="nucleotide sequence ID" value="NZ_JBDJNQ010000010.1"/>
</dbReference>
<evidence type="ECO:0000256" key="2">
    <source>
        <dbReference type="PROSITE-ProRule" id="PRU00335"/>
    </source>
</evidence>
<proteinExistence type="predicted"/>
<dbReference type="InterPro" id="IPR009057">
    <property type="entry name" value="Homeodomain-like_sf"/>
</dbReference>
<organism evidence="4 5">
    <name type="scientific">Sphingobacterium kitahiroshimense</name>
    <dbReference type="NCBI Taxonomy" id="470446"/>
    <lineage>
        <taxon>Bacteria</taxon>
        <taxon>Pseudomonadati</taxon>
        <taxon>Bacteroidota</taxon>
        <taxon>Sphingobacteriia</taxon>
        <taxon>Sphingobacteriales</taxon>
        <taxon>Sphingobacteriaceae</taxon>
        <taxon>Sphingobacterium</taxon>
    </lineage>
</organism>
<dbReference type="Proteomes" id="UP001409291">
    <property type="component" value="Unassembled WGS sequence"/>
</dbReference>
<dbReference type="PRINTS" id="PR00455">
    <property type="entry name" value="HTHTETR"/>
</dbReference>
<feature type="DNA-binding region" description="H-T-H motif" evidence="2">
    <location>
        <begin position="24"/>
        <end position="43"/>
    </location>
</feature>
<dbReference type="SUPFAM" id="SSF46689">
    <property type="entry name" value="Homeodomain-like"/>
    <property type="match status" value="1"/>
</dbReference>
<gene>
    <name evidence="4" type="ORF">ABE541_19430</name>
</gene>
<reference evidence="4 5" key="1">
    <citation type="submission" date="2024-04" db="EMBL/GenBank/DDBJ databases">
        <title>WGS of bacteria from Torrens River.</title>
        <authorList>
            <person name="Wyrsch E.R."/>
            <person name="Drigo B."/>
        </authorList>
    </citation>
    <scope>NUCLEOTIDE SEQUENCE [LARGE SCALE GENOMIC DNA]</scope>
    <source>
        <strain evidence="4 5">TWI391</strain>
    </source>
</reference>
<sequence length="197" mass="23428">MNTKERILEISLQVFNTKGLRNTSTRHIATEMGISAGNLHYHFKHTEDIIQALFDRLIKESDVLMASLENYVEGVDMELVFTIFKDFYNLLTRYQFIFINFVEISLWIPSIRESYAAIVIKRKKETKRFFNLMVQKKVLRNDIPEEVWDYLINNIFIVVDFWPSHNLINEKLEGLRAYESYVSSIKALMYPYFTHPQ</sequence>
<feature type="domain" description="HTH tetR-type" evidence="3">
    <location>
        <begin position="1"/>
        <end position="61"/>
    </location>
</feature>
<dbReference type="InterPro" id="IPR025722">
    <property type="entry name" value="TetR"/>
</dbReference>
<name>A0ABV0C1G0_9SPHI</name>
<dbReference type="EMBL" id="JBDJNQ010000010">
    <property type="protein sequence ID" value="MEN5379447.1"/>
    <property type="molecule type" value="Genomic_DNA"/>
</dbReference>
<dbReference type="PANTHER" id="PTHR43479:SF12">
    <property type="entry name" value="TRANSCRIPTIONAL REGULATORY PROTEIN"/>
    <property type="match status" value="1"/>
</dbReference>
<dbReference type="InterPro" id="IPR001647">
    <property type="entry name" value="HTH_TetR"/>
</dbReference>
<evidence type="ECO:0000259" key="3">
    <source>
        <dbReference type="PROSITE" id="PS50977"/>
    </source>
</evidence>
<dbReference type="InterPro" id="IPR050624">
    <property type="entry name" value="HTH-type_Tx_Regulator"/>
</dbReference>
<evidence type="ECO:0000256" key="1">
    <source>
        <dbReference type="ARBA" id="ARBA00023125"/>
    </source>
</evidence>
<evidence type="ECO:0000313" key="4">
    <source>
        <dbReference type="EMBL" id="MEN5379447.1"/>
    </source>
</evidence>
<dbReference type="PANTHER" id="PTHR43479">
    <property type="entry name" value="ACREF/ENVCD OPERON REPRESSOR-RELATED"/>
    <property type="match status" value="1"/>
</dbReference>
<dbReference type="PROSITE" id="PS50977">
    <property type="entry name" value="HTH_TETR_2"/>
    <property type="match status" value="1"/>
</dbReference>
<protein>
    <submittedName>
        <fullName evidence="4">TetR/AcrR family transcriptional regulator</fullName>
    </submittedName>
</protein>
<evidence type="ECO:0000313" key="5">
    <source>
        <dbReference type="Proteomes" id="UP001409291"/>
    </source>
</evidence>
<dbReference type="Pfam" id="PF00440">
    <property type="entry name" value="TetR_N"/>
    <property type="match status" value="1"/>
</dbReference>